<gene>
    <name evidence="8" type="ORF">TVY486_0901510</name>
</gene>
<dbReference type="Gene3D" id="2.40.70.10">
    <property type="entry name" value="Acid Proteases"/>
    <property type="match status" value="1"/>
</dbReference>
<dbReference type="EMBL" id="HE573025">
    <property type="protein sequence ID" value="CCC50328.1"/>
    <property type="molecule type" value="Genomic_DNA"/>
</dbReference>
<evidence type="ECO:0000256" key="5">
    <source>
        <dbReference type="SAM" id="MobiDB-lite"/>
    </source>
</evidence>
<keyword evidence="3" id="KW-0064">Aspartyl protease</keyword>
<evidence type="ECO:0000259" key="7">
    <source>
        <dbReference type="PROSITE" id="PS50175"/>
    </source>
</evidence>
<dbReference type="VEuPathDB" id="TriTrypDB:TvY486_0901510"/>
<dbReference type="InterPro" id="IPR000626">
    <property type="entry name" value="Ubiquitin-like_dom"/>
</dbReference>
<dbReference type="InterPro" id="IPR021109">
    <property type="entry name" value="Peptidase_aspartic_dom_sf"/>
</dbReference>
<dbReference type="PROSITE" id="PS50053">
    <property type="entry name" value="UBIQUITIN_2"/>
    <property type="match status" value="1"/>
</dbReference>
<feature type="region of interest" description="Disordered" evidence="5">
    <location>
        <begin position="290"/>
        <end position="316"/>
    </location>
</feature>
<dbReference type="InterPro" id="IPR029071">
    <property type="entry name" value="Ubiquitin-like_domsf"/>
</dbReference>
<accession>G0U225</accession>
<dbReference type="GO" id="GO:0006508">
    <property type="term" value="P:proteolysis"/>
    <property type="evidence" value="ECO:0007669"/>
    <property type="project" value="UniProtKB-KW"/>
</dbReference>
<dbReference type="Pfam" id="PF09668">
    <property type="entry name" value="Asp_protease"/>
    <property type="match status" value="1"/>
</dbReference>
<dbReference type="GO" id="GO:0004190">
    <property type="term" value="F:aspartic-type endopeptidase activity"/>
    <property type="evidence" value="ECO:0007669"/>
    <property type="project" value="UniProtKB-KW"/>
</dbReference>
<dbReference type="SUPFAM" id="SSF50630">
    <property type="entry name" value="Acid proteases"/>
    <property type="match status" value="1"/>
</dbReference>
<proteinExistence type="inferred from homology"/>
<feature type="domain" description="Peptidase A2" evidence="7">
    <location>
        <begin position="175"/>
        <end position="214"/>
    </location>
</feature>
<dbReference type="InterPro" id="IPR019103">
    <property type="entry name" value="Peptidase_aspartic_DDI1-type"/>
</dbReference>
<keyword evidence="2" id="KW-0645">Protease</keyword>
<dbReference type="PROSITE" id="PS00141">
    <property type="entry name" value="ASP_PROTEASE"/>
    <property type="match status" value="1"/>
</dbReference>
<dbReference type="PANTHER" id="PTHR12917">
    <property type="entry name" value="ASPARTYL PROTEASE DDI-RELATED"/>
    <property type="match status" value="1"/>
</dbReference>
<protein>
    <submittedName>
        <fullName evidence="8">Putative DNA-damage inducible protein DDI1-like protein</fullName>
    </submittedName>
</protein>
<evidence type="ECO:0000256" key="4">
    <source>
        <dbReference type="ARBA" id="ARBA00022801"/>
    </source>
</evidence>
<dbReference type="InterPro" id="IPR001995">
    <property type="entry name" value="Peptidase_A2_cat"/>
</dbReference>
<dbReference type="CDD" id="cd17039">
    <property type="entry name" value="Ubl_ubiquitin_like"/>
    <property type="match status" value="1"/>
</dbReference>
<evidence type="ECO:0000259" key="6">
    <source>
        <dbReference type="PROSITE" id="PS50053"/>
    </source>
</evidence>
<dbReference type="InterPro" id="IPR001969">
    <property type="entry name" value="Aspartic_peptidase_AS"/>
</dbReference>
<evidence type="ECO:0000256" key="2">
    <source>
        <dbReference type="ARBA" id="ARBA00022670"/>
    </source>
</evidence>
<name>G0U225_TRYVY</name>
<evidence type="ECO:0000313" key="8">
    <source>
        <dbReference type="EMBL" id="CCC50328.1"/>
    </source>
</evidence>
<feature type="domain" description="Ubiquitin-like" evidence="6">
    <location>
        <begin position="1"/>
        <end position="71"/>
    </location>
</feature>
<reference evidence="8" key="1">
    <citation type="journal article" date="2012" name="Proc. Natl. Acad. Sci. U.S.A.">
        <title>Antigenic diversity is generated by distinct evolutionary mechanisms in African trypanosome species.</title>
        <authorList>
            <person name="Jackson A.P."/>
            <person name="Berry A."/>
            <person name="Aslett M."/>
            <person name="Allison H.C."/>
            <person name="Burton P."/>
            <person name="Vavrova-Anderson J."/>
            <person name="Brown R."/>
            <person name="Browne H."/>
            <person name="Corton N."/>
            <person name="Hauser H."/>
            <person name="Gamble J."/>
            <person name="Gilderthorp R."/>
            <person name="Marcello L."/>
            <person name="McQuillan J."/>
            <person name="Otto T.D."/>
            <person name="Quail M.A."/>
            <person name="Sanders M.J."/>
            <person name="van Tonder A."/>
            <person name="Ginger M.L."/>
            <person name="Field M.C."/>
            <person name="Barry J.D."/>
            <person name="Hertz-Fowler C."/>
            <person name="Berriman M."/>
        </authorList>
    </citation>
    <scope>NUCLEOTIDE SEQUENCE</scope>
    <source>
        <strain evidence="8">Y486</strain>
    </source>
</reference>
<organism evidence="8">
    <name type="scientific">Trypanosoma vivax (strain Y486)</name>
    <dbReference type="NCBI Taxonomy" id="1055687"/>
    <lineage>
        <taxon>Eukaryota</taxon>
        <taxon>Discoba</taxon>
        <taxon>Euglenozoa</taxon>
        <taxon>Kinetoplastea</taxon>
        <taxon>Metakinetoplastina</taxon>
        <taxon>Trypanosomatida</taxon>
        <taxon>Trypanosomatidae</taxon>
        <taxon>Trypanosoma</taxon>
        <taxon>Duttonella</taxon>
    </lineage>
</organism>
<evidence type="ECO:0000256" key="1">
    <source>
        <dbReference type="ARBA" id="ARBA00009136"/>
    </source>
</evidence>
<dbReference type="PANTHER" id="PTHR12917:SF1">
    <property type="entry name" value="AT13091P"/>
    <property type="match status" value="1"/>
</dbReference>
<sequence length="316" mass="33913">MVLLKCINTQGTVRLVDVDSKALAEDLFILVEVEFGVPLMQQRLTLADGTVLSSNDTLEAQGVTKDAEVFVSSVLDSTVGQLSQVSSEGTAVRDPTVEQACNRIRELFEANAPAVPSHNVGLLDEMSPEAQSYILEQISRRNVEENFETALAFAPETLINVNMLFVECEINKVKIKALVDTGTQASIISAAAAERCGLMRLVDRRMACILQGIGEQQSLGRIHMVHANVSGLHICMSLTVLEHKNLDLVLGLDTMKRHRMVIDLNVNCLRVGDTLVPLLPDSELPEGALGGSLLRTADPEGSGISGGGAGTTGVLR</sequence>
<dbReference type="SUPFAM" id="SSF54236">
    <property type="entry name" value="Ubiquitin-like"/>
    <property type="match status" value="1"/>
</dbReference>
<keyword evidence="4" id="KW-0378">Hydrolase</keyword>
<feature type="compositionally biased region" description="Gly residues" evidence="5">
    <location>
        <begin position="303"/>
        <end position="316"/>
    </location>
</feature>
<evidence type="ECO:0000256" key="3">
    <source>
        <dbReference type="ARBA" id="ARBA00022750"/>
    </source>
</evidence>
<comment type="similarity">
    <text evidence="1">Belongs to the DDI1 family.</text>
</comment>
<dbReference type="AlphaFoldDB" id="G0U225"/>
<dbReference type="PROSITE" id="PS50175">
    <property type="entry name" value="ASP_PROT_RETROV"/>
    <property type="match status" value="1"/>
</dbReference>